<dbReference type="InterPro" id="IPR044647">
    <property type="entry name" value="RTNLB17/18/21"/>
</dbReference>
<dbReference type="PANTHER" id="PTHR46626:SF1">
    <property type="entry name" value="RETICULON-LIKE PROTEIN B21"/>
    <property type="match status" value="1"/>
</dbReference>
<organism evidence="1 2">
    <name type="scientific">Hibiscus sabdariffa</name>
    <name type="common">roselle</name>
    <dbReference type="NCBI Taxonomy" id="183260"/>
    <lineage>
        <taxon>Eukaryota</taxon>
        <taxon>Viridiplantae</taxon>
        <taxon>Streptophyta</taxon>
        <taxon>Embryophyta</taxon>
        <taxon>Tracheophyta</taxon>
        <taxon>Spermatophyta</taxon>
        <taxon>Magnoliopsida</taxon>
        <taxon>eudicotyledons</taxon>
        <taxon>Gunneridae</taxon>
        <taxon>Pentapetalae</taxon>
        <taxon>rosids</taxon>
        <taxon>malvids</taxon>
        <taxon>Malvales</taxon>
        <taxon>Malvaceae</taxon>
        <taxon>Malvoideae</taxon>
        <taxon>Hibiscus</taxon>
    </lineage>
</organism>
<keyword evidence="2" id="KW-1185">Reference proteome</keyword>
<name>A0ABR2PT91_9ROSI</name>
<sequence length="128" mass="14011">MVFGQRPTRADGARVPAPLALAGSWCLSTSLAGANGARGTKATSDDYHCQSLVDLVMWIDVSKSALIFGIGTFITISSSYTQDPQHQLYYCNFLWELWILMNQAVLLEKKKQLSPSPSSNKTGTKLQV</sequence>
<proteinExistence type="predicted"/>
<dbReference type="EMBL" id="JBBPBN010000052">
    <property type="protein sequence ID" value="KAK8991676.1"/>
    <property type="molecule type" value="Genomic_DNA"/>
</dbReference>
<dbReference type="PANTHER" id="PTHR46626">
    <property type="entry name" value="RETICULON-LIKE PROTEIN B17"/>
    <property type="match status" value="1"/>
</dbReference>
<gene>
    <name evidence="1" type="ORF">V6N11_062679</name>
</gene>
<evidence type="ECO:0000313" key="1">
    <source>
        <dbReference type="EMBL" id="KAK8991676.1"/>
    </source>
</evidence>
<evidence type="ECO:0000313" key="2">
    <source>
        <dbReference type="Proteomes" id="UP001396334"/>
    </source>
</evidence>
<comment type="caution">
    <text evidence="1">The sequence shown here is derived from an EMBL/GenBank/DDBJ whole genome shotgun (WGS) entry which is preliminary data.</text>
</comment>
<accession>A0ABR2PT91</accession>
<dbReference type="Proteomes" id="UP001396334">
    <property type="component" value="Unassembled WGS sequence"/>
</dbReference>
<reference evidence="1 2" key="1">
    <citation type="journal article" date="2024" name="G3 (Bethesda)">
        <title>Genome assembly of Hibiscus sabdariffa L. provides insights into metabolisms of medicinal natural products.</title>
        <authorList>
            <person name="Kim T."/>
        </authorList>
    </citation>
    <scope>NUCLEOTIDE SEQUENCE [LARGE SCALE GENOMIC DNA]</scope>
    <source>
        <strain evidence="1">TK-2024</strain>
        <tissue evidence="1">Old leaves</tissue>
    </source>
</reference>
<protein>
    <submittedName>
        <fullName evidence="1">Uncharacterized protein</fullName>
    </submittedName>
</protein>